<reference evidence="1 2" key="1">
    <citation type="submission" date="2018-11" db="EMBL/GenBank/DDBJ databases">
        <title>Flavobacterium sp. nov., YIM 102701-2 draft genome.</title>
        <authorList>
            <person name="Li G."/>
            <person name="Jiang Y."/>
        </authorList>
    </citation>
    <scope>NUCLEOTIDE SEQUENCE [LARGE SCALE GENOMIC DNA]</scope>
    <source>
        <strain evidence="1 2">YIM 102701-2</strain>
    </source>
</reference>
<dbReference type="CDD" id="cd18127">
    <property type="entry name" value="GAPDH_II_C"/>
    <property type="match status" value="1"/>
</dbReference>
<dbReference type="SUPFAM" id="SSF55347">
    <property type="entry name" value="Glyceraldehyde-3-phosphate dehydrogenase-like, C-terminal domain"/>
    <property type="match status" value="1"/>
</dbReference>
<dbReference type="Gene3D" id="3.40.50.720">
    <property type="entry name" value="NAD(P)-binding Rossmann-like Domain"/>
    <property type="match status" value="1"/>
</dbReference>
<dbReference type="RefSeq" id="WP_125018521.1">
    <property type="nucleotide sequence ID" value="NZ_RQVQ01000011.1"/>
</dbReference>
<name>A0A3P3WFB8_9FLAO</name>
<accession>A0A3P3WFB8</accession>
<evidence type="ECO:0000313" key="2">
    <source>
        <dbReference type="Proteomes" id="UP000275719"/>
    </source>
</evidence>
<dbReference type="SUPFAM" id="SSF51735">
    <property type="entry name" value="NAD(P)-binding Rossmann-fold domains"/>
    <property type="match status" value="1"/>
</dbReference>
<dbReference type="OrthoDB" id="339230at2"/>
<gene>
    <name evidence="1" type="ORF">EG240_06170</name>
</gene>
<dbReference type="Proteomes" id="UP000275719">
    <property type="component" value="Unassembled WGS sequence"/>
</dbReference>
<protein>
    <recommendedName>
        <fullName evidence="3">Glyceraldehyde-3-phosphate dehydrogenase</fullName>
    </recommendedName>
</protein>
<evidence type="ECO:0008006" key="3">
    <source>
        <dbReference type="Google" id="ProtNLM"/>
    </source>
</evidence>
<dbReference type="EMBL" id="RQVQ01000011">
    <property type="protein sequence ID" value="RRJ91253.1"/>
    <property type="molecule type" value="Genomic_DNA"/>
</dbReference>
<dbReference type="Gene3D" id="3.30.360.10">
    <property type="entry name" value="Dihydrodipicolinate Reductase, domain 2"/>
    <property type="match status" value="1"/>
</dbReference>
<keyword evidence="2" id="KW-1185">Reference proteome</keyword>
<proteinExistence type="predicted"/>
<comment type="caution">
    <text evidence="1">The sequence shown here is derived from an EMBL/GenBank/DDBJ whole genome shotgun (WGS) entry which is preliminary data.</text>
</comment>
<dbReference type="AlphaFoldDB" id="A0A3P3WFB8"/>
<dbReference type="InterPro" id="IPR036291">
    <property type="entry name" value="NAD(P)-bd_dom_sf"/>
</dbReference>
<sequence length="335" mass="37857">MKILINGVGNIGTTLACLLIDFKEILNISEVFVYKNIKQNWKLNDLHFLEQKGITIVFSDKVSLETMVQKVDYVFDTTANGFGLKNKSIYENTINLKGACSQGSEKNFGIPFMSNLNNEQIEFQKFVQIVSCNTHGAAAIINSLSDKNLSNLEFADFVVVRRSEDIGNHERLVGANVVARHLSDLNGTHHAIDVKDMYATIGIDCPITSSDITTPSQLLHSTRFHLKFKTTINPEIVLHKFEQNPFIASTNKFDSNQIFELGRRYGKYGRIYNHCILVENNLLFTENSVKGWAFIPQEGNSIISTIHAFLLQVYGVDFANNRIEKIKKQLLFSKL</sequence>
<organism evidence="1 2">
    <name type="scientific">Paenimyroides tangerinum</name>
    <dbReference type="NCBI Taxonomy" id="2488728"/>
    <lineage>
        <taxon>Bacteria</taxon>
        <taxon>Pseudomonadati</taxon>
        <taxon>Bacteroidota</taxon>
        <taxon>Flavobacteriia</taxon>
        <taxon>Flavobacteriales</taxon>
        <taxon>Flavobacteriaceae</taxon>
        <taxon>Paenimyroides</taxon>
    </lineage>
</organism>
<evidence type="ECO:0000313" key="1">
    <source>
        <dbReference type="EMBL" id="RRJ91253.1"/>
    </source>
</evidence>
<dbReference type="PROSITE" id="PS51257">
    <property type="entry name" value="PROKAR_LIPOPROTEIN"/>
    <property type="match status" value="1"/>
</dbReference>